<name>A0A1V1P2P2_9BACT</name>
<evidence type="ECO:0000256" key="10">
    <source>
        <dbReference type="SAM" id="Phobius"/>
    </source>
</evidence>
<dbReference type="PANTHER" id="PTHR30627">
    <property type="entry name" value="PEPTIDOGLYCAN D,D-TRANSPEPTIDASE"/>
    <property type="match status" value="1"/>
</dbReference>
<keyword evidence="9" id="KW-0961">Cell wall biogenesis/degradation</keyword>
<evidence type="ECO:0000256" key="1">
    <source>
        <dbReference type="ARBA" id="ARBA00004167"/>
    </source>
</evidence>
<dbReference type="InterPro" id="IPR050515">
    <property type="entry name" value="Beta-lactam/transpept"/>
</dbReference>
<keyword evidence="4" id="KW-0645">Protease</keyword>
<dbReference type="SUPFAM" id="SSF56519">
    <property type="entry name" value="Penicillin binding protein dimerisation domain"/>
    <property type="match status" value="1"/>
</dbReference>
<dbReference type="Gene3D" id="3.90.1310.10">
    <property type="entry name" value="Penicillin-binding protein 2a (Domain 2)"/>
    <property type="match status" value="1"/>
</dbReference>
<gene>
    <name evidence="12" type="ORF">OMM_04209</name>
</gene>
<comment type="subcellular location">
    <subcellularLocation>
        <location evidence="2">Cell membrane</location>
    </subcellularLocation>
    <subcellularLocation>
        <location evidence="1">Membrane</location>
        <topology evidence="1">Single-pass membrane protein</topology>
    </subcellularLocation>
</comment>
<evidence type="ECO:0000256" key="3">
    <source>
        <dbReference type="ARBA" id="ARBA00022475"/>
    </source>
</evidence>
<feature type="domain" description="Penicillin-binding protein dimerisation" evidence="11">
    <location>
        <begin position="61"/>
        <end position="191"/>
    </location>
</feature>
<dbReference type="InterPro" id="IPR005311">
    <property type="entry name" value="PBP_dimer"/>
</dbReference>
<keyword evidence="10" id="KW-0472">Membrane</keyword>
<keyword evidence="4" id="KW-0121">Carboxypeptidase</keyword>
<dbReference type="Pfam" id="PF03717">
    <property type="entry name" value="PBP_dimer"/>
    <property type="match status" value="1"/>
</dbReference>
<evidence type="ECO:0000256" key="6">
    <source>
        <dbReference type="ARBA" id="ARBA00022960"/>
    </source>
</evidence>
<evidence type="ECO:0000256" key="9">
    <source>
        <dbReference type="ARBA" id="ARBA00023316"/>
    </source>
</evidence>
<keyword evidence="6" id="KW-0133">Cell shape</keyword>
<feature type="transmembrane region" description="Helical" evidence="10">
    <location>
        <begin position="20"/>
        <end position="38"/>
    </location>
</feature>
<accession>A0A1V1P2P2</accession>
<comment type="caution">
    <text evidence="12">The sequence shown here is derived from an EMBL/GenBank/DDBJ whole genome shotgun (WGS) entry which is preliminary data.</text>
</comment>
<dbReference type="GO" id="GO:0071555">
    <property type="term" value="P:cell wall organization"/>
    <property type="evidence" value="ECO:0007669"/>
    <property type="project" value="UniProtKB-KW"/>
</dbReference>
<dbReference type="Proteomes" id="UP000189670">
    <property type="component" value="Unassembled WGS sequence"/>
</dbReference>
<evidence type="ECO:0000313" key="13">
    <source>
        <dbReference type="Proteomes" id="UP000189670"/>
    </source>
</evidence>
<evidence type="ECO:0000256" key="7">
    <source>
        <dbReference type="ARBA" id="ARBA00022984"/>
    </source>
</evidence>
<evidence type="ECO:0000256" key="4">
    <source>
        <dbReference type="ARBA" id="ARBA00022645"/>
    </source>
</evidence>
<dbReference type="AlphaFoldDB" id="A0A1V1P2P2"/>
<dbReference type="GO" id="GO:0071972">
    <property type="term" value="F:peptidoglycan L,D-transpeptidase activity"/>
    <property type="evidence" value="ECO:0007669"/>
    <property type="project" value="TreeGrafter"/>
</dbReference>
<evidence type="ECO:0000313" key="12">
    <source>
        <dbReference type="EMBL" id="ETR69026.1"/>
    </source>
</evidence>
<keyword evidence="5 10" id="KW-0812">Transmembrane</keyword>
<dbReference type="GO" id="GO:0005886">
    <property type="term" value="C:plasma membrane"/>
    <property type="evidence" value="ECO:0007669"/>
    <property type="project" value="UniProtKB-SubCell"/>
</dbReference>
<dbReference type="InterPro" id="IPR036138">
    <property type="entry name" value="PBP_dimer_sf"/>
</dbReference>
<dbReference type="EMBL" id="ATBP01000760">
    <property type="protein sequence ID" value="ETR69026.1"/>
    <property type="molecule type" value="Genomic_DNA"/>
</dbReference>
<evidence type="ECO:0000256" key="8">
    <source>
        <dbReference type="ARBA" id="ARBA00022989"/>
    </source>
</evidence>
<keyword evidence="8 10" id="KW-1133">Transmembrane helix</keyword>
<sequence length="197" mass="23025">MSNSYIKTIDNDYYRQRLSGPLIVILLSFAILTTRLFYLQIIEGDSYYTKSENNCIRLQRIPPERGLIYDRNETLLVDNRPSFDIEIIPKDARPYKHVLSALSIFLQEPEKKLRAKLKKAKGSAAYRPVIMKRDVSRDVLAKIETNLYDLPGVQVRVNPRRHYVHRTAVHLIGYLGEINKKNYEKRLKGLSTGRLYR</sequence>
<dbReference type="GO" id="GO:0009252">
    <property type="term" value="P:peptidoglycan biosynthetic process"/>
    <property type="evidence" value="ECO:0007669"/>
    <property type="project" value="UniProtKB-KW"/>
</dbReference>
<protein>
    <recommendedName>
        <fullName evidence="11">Penicillin-binding protein dimerisation domain-containing protein</fullName>
    </recommendedName>
</protein>
<keyword evidence="4" id="KW-0378">Hydrolase</keyword>
<dbReference type="GO" id="GO:0008658">
    <property type="term" value="F:penicillin binding"/>
    <property type="evidence" value="ECO:0007669"/>
    <property type="project" value="InterPro"/>
</dbReference>
<keyword evidence="3" id="KW-1003">Cell membrane</keyword>
<organism evidence="12 13">
    <name type="scientific">Candidatus Magnetoglobus multicellularis str. Araruama</name>
    <dbReference type="NCBI Taxonomy" id="890399"/>
    <lineage>
        <taxon>Bacteria</taxon>
        <taxon>Pseudomonadati</taxon>
        <taxon>Thermodesulfobacteriota</taxon>
        <taxon>Desulfobacteria</taxon>
        <taxon>Desulfobacterales</taxon>
        <taxon>Desulfobacteraceae</taxon>
        <taxon>Candidatus Magnetoglobus</taxon>
    </lineage>
</organism>
<dbReference type="GO" id="GO:0008360">
    <property type="term" value="P:regulation of cell shape"/>
    <property type="evidence" value="ECO:0007669"/>
    <property type="project" value="UniProtKB-KW"/>
</dbReference>
<reference evidence="13" key="1">
    <citation type="submission" date="2012-11" db="EMBL/GenBank/DDBJ databases">
        <authorList>
            <person name="Lucero-Rivera Y.E."/>
            <person name="Tovar-Ramirez D."/>
        </authorList>
    </citation>
    <scope>NUCLEOTIDE SEQUENCE [LARGE SCALE GENOMIC DNA]</scope>
    <source>
        <strain evidence="13">Araruama</strain>
    </source>
</reference>
<evidence type="ECO:0000256" key="5">
    <source>
        <dbReference type="ARBA" id="ARBA00022692"/>
    </source>
</evidence>
<evidence type="ECO:0000259" key="11">
    <source>
        <dbReference type="Pfam" id="PF03717"/>
    </source>
</evidence>
<proteinExistence type="predicted"/>
<dbReference type="PANTHER" id="PTHR30627:SF2">
    <property type="entry name" value="PEPTIDOGLYCAN D,D-TRANSPEPTIDASE MRDA"/>
    <property type="match status" value="1"/>
</dbReference>
<evidence type="ECO:0000256" key="2">
    <source>
        <dbReference type="ARBA" id="ARBA00004236"/>
    </source>
</evidence>
<keyword evidence="7" id="KW-0573">Peptidoglycan synthesis</keyword>